<dbReference type="Proteomes" id="UP000518300">
    <property type="component" value="Unassembled WGS sequence"/>
</dbReference>
<evidence type="ECO:0000313" key="6">
    <source>
        <dbReference type="Proteomes" id="UP000518300"/>
    </source>
</evidence>
<dbReference type="PANTHER" id="PTHR43176">
    <property type="entry name" value="3-HYDROXYISOBUTYRYL-COA HYDROLASE-RELATED"/>
    <property type="match status" value="1"/>
</dbReference>
<dbReference type="NCBIfam" id="NF004127">
    <property type="entry name" value="PRK05617.1"/>
    <property type="match status" value="1"/>
</dbReference>
<dbReference type="AlphaFoldDB" id="A0A848LT90"/>
<dbReference type="EMBL" id="JABBJJ010000274">
    <property type="protein sequence ID" value="NMO20840.1"/>
    <property type="molecule type" value="Genomic_DNA"/>
</dbReference>
<keyword evidence="6" id="KW-1185">Reference proteome</keyword>
<evidence type="ECO:0000256" key="2">
    <source>
        <dbReference type="ARBA" id="ARBA00011915"/>
    </source>
</evidence>
<feature type="non-terminal residue" evidence="5">
    <location>
        <position position="1"/>
    </location>
</feature>
<keyword evidence="3" id="KW-0378">Hydrolase</keyword>
<proteinExistence type="predicted"/>
<gene>
    <name evidence="5" type="ORF">HG543_39245</name>
</gene>
<evidence type="ECO:0000256" key="3">
    <source>
        <dbReference type="ARBA" id="ARBA00022801"/>
    </source>
</evidence>
<dbReference type="PANTHER" id="PTHR43176:SF3">
    <property type="entry name" value="3-HYDROXYISOBUTYRYL-COA HYDROLASE, MITOCHONDRIAL"/>
    <property type="match status" value="1"/>
</dbReference>
<dbReference type="InterPro" id="IPR045004">
    <property type="entry name" value="ECH_dom"/>
</dbReference>
<name>A0A848LT90_9BACT</name>
<accession>A0A848LT90</accession>
<comment type="catalytic activity">
    <reaction evidence="1">
        <text>3-hydroxy-2-methylpropanoyl-CoA + H2O = 3-hydroxy-2-methylpropanoate + CoA + H(+)</text>
        <dbReference type="Rhea" id="RHEA:20888"/>
        <dbReference type="ChEBI" id="CHEBI:11805"/>
        <dbReference type="ChEBI" id="CHEBI:15377"/>
        <dbReference type="ChEBI" id="CHEBI:15378"/>
        <dbReference type="ChEBI" id="CHEBI:57287"/>
        <dbReference type="ChEBI" id="CHEBI:57340"/>
        <dbReference type="EC" id="3.1.2.4"/>
    </reaction>
</comment>
<dbReference type="GO" id="GO:0016853">
    <property type="term" value="F:isomerase activity"/>
    <property type="evidence" value="ECO:0007669"/>
    <property type="project" value="UniProtKB-KW"/>
</dbReference>
<dbReference type="InterPro" id="IPR029045">
    <property type="entry name" value="ClpP/crotonase-like_dom_sf"/>
</dbReference>
<dbReference type="RefSeq" id="WP_169350044.1">
    <property type="nucleotide sequence ID" value="NZ_JABBJJ010000274.1"/>
</dbReference>
<dbReference type="EC" id="3.1.2.4" evidence="2"/>
<dbReference type="GO" id="GO:0006574">
    <property type="term" value="P:L-valine catabolic process"/>
    <property type="evidence" value="ECO:0007669"/>
    <property type="project" value="TreeGrafter"/>
</dbReference>
<protein>
    <recommendedName>
        <fullName evidence="2">3-hydroxyisobutyryl-CoA hydrolase</fullName>
        <ecNumber evidence="2">3.1.2.4</ecNumber>
    </recommendedName>
</protein>
<evidence type="ECO:0000256" key="1">
    <source>
        <dbReference type="ARBA" id="ARBA00001709"/>
    </source>
</evidence>
<dbReference type="GO" id="GO:0003860">
    <property type="term" value="F:3-hydroxyisobutyryl-CoA hydrolase activity"/>
    <property type="evidence" value="ECO:0007669"/>
    <property type="project" value="UniProtKB-EC"/>
</dbReference>
<dbReference type="Gene3D" id="3.90.226.10">
    <property type="entry name" value="2-enoyl-CoA Hydratase, Chain A, domain 1"/>
    <property type="match status" value="1"/>
</dbReference>
<dbReference type="CDD" id="cd06558">
    <property type="entry name" value="crotonase-like"/>
    <property type="match status" value="1"/>
</dbReference>
<dbReference type="SUPFAM" id="SSF52096">
    <property type="entry name" value="ClpP/crotonase"/>
    <property type="match status" value="1"/>
</dbReference>
<organism evidence="5 6">
    <name type="scientific">Pyxidicoccus fallax</name>
    <dbReference type="NCBI Taxonomy" id="394095"/>
    <lineage>
        <taxon>Bacteria</taxon>
        <taxon>Pseudomonadati</taxon>
        <taxon>Myxococcota</taxon>
        <taxon>Myxococcia</taxon>
        <taxon>Myxococcales</taxon>
        <taxon>Cystobacterineae</taxon>
        <taxon>Myxococcaceae</taxon>
        <taxon>Pyxidicoccus</taxon>
    </lineage>
</organism>
<evidence type="ECO:0000259" key="4">
    <source>
        <dbReference type="Pfam" id="PF16113"/>
    </source>
</evidence>
<comment type="caution">
    <text evidence="5">The sequence shown here is derived from an EMBL/GenBank/DDBJ whole genome shotgun (WGS) entry which is preliminary data.</text>
</comment>
<dbReference type="InterPro" id="IPR032259">
    <property type="entry name" value="HIBYL-CoA-H"/>
</dbReference>
<evidence type="ECO:0000313" key="5">
    <source>
        <dbReference type="EMBL" id="NMO20840.1"/>
    </source>
</evidence>
<feature type="domain" description="Enoyl-CoA hydratase/isomerase" evidence="4">
    <location>
        <begin position="1"/>
        <end position="290"/>
    </location>
</feature>
<keyword evidence="5" id="KW-0413">Isomerase</keyword>
<sequence>GGRAFCAGGDVRAVAASLGTATGNERERLSREFFRAEYALNHRIHHFPKPFIALVDGVCMGGGLGLSIHGAYRVVTEKLVLAMPETAIGLFPDVGGGWFLPRFPGESGTYLGLTGARCNAADALWLGYATHHVESARLDAVLEALVGADWGSEAARAVVERVLAGFHADAGTSTLAVQHPAIDRCFAAERVDDILQALEAEGTPWAQETWATLMRMCPTSLKVSLHQLRMGRTRDYDEMAAVEYRLSQSMTARPDFREGIRAVLVDKDQKPRWHPATLSDVTDAEVEACFAPREGDELELPDLESRKA</sequence>
<reference evidence="5 6" key="1">
    <citation type="submission" date="2020-04" db="EMBL/GenBank/DDBJ databases">
        <title>Draft genome of Pyxidicoccus fallax type strain.</title>
        <authorList>
            <person name="Whitworth D.E."/>
        </authorList>
    </citation>
    <scope>NUCLEOTIDE SEQUENCE [LARGE SCALE GENOMIC DNA]</scope>
    <source>
        <strain evidence="5 6">DSM 14698</strain>
    </source>
</reference>
<dbReference type="Pfam" id="PF16113">
    <property type="entry name" value="ECH_2"/>
    <property type="match status" value="1"/>
</dbReference>